<dbReference type="Gene3D" id="3.40.190.120">
    <property type="entry name" value="Osmoprotection protein (prox), domain 2"/>
    <property type="match status" value="1"/>
</dbReference>
<keyword evidence="4" id="KW-1185">Reference proteome</keyword>
<dbReference type="EMBL" id="BPQQ01000022">
    <property type="protein sequence ID" value="GJE00112.1"/>
    <property type="molecule type" value="Genomic_DNA"/>
</dbReference>
<evidence type="ECO:0000256" key="1">
    <source>
        <dbReference type="SAM" id="MobiDB-lite"/>
    </source>
</evidence>
<evidence type="ECO:0000313" key="4">
    <source>
        <dbReference type="Proteomes" id="UP001055153"/>
    </source>
</evidence>
<feature type="compositionally biased region" description="Low complexity" evidence="1">
    <location>
        <begin position="42"/>
        <end position="56"/>
    </location>
</feature>
<reference evidence="3" key="1">
    <citation type="journal article" date="2021" name="Front. Microbiol.">
        <title>Comprehensive Comparative Genomics and Phenotyping of Methylobacterium Species.</title>
        <authorList>
            <person name="Alessa O."/>
            <person name="Ogura Y."/>
            <person name="Fujitani Y."/>
            <person name="Takami H."/>
            <person name="Hayashi T."/>
            <person name="Sahin N."/>
            <person name="Tani A."/>
        </authorList>
    </citation>
    <scope>NUCLEOTIDE SEQUENCE</scope>
    <source>
        <strain evidence="3">DSM 17168</strain>
    </source>
</reference>
<dbReference type="Proteomes" id="UP001055153">
    <property type="component" value="Unassembled WGS sequence"/>
</dbReference>
<comment type="caution">
    <text evidence="3">The sequence shown here is derived from an EMBL/GenBank/DDBJ whole genome shotgun (WGS) entry which is preliminary data.</text>
</comment>
<dbReference type="Gene3D" id="3.40.190.10">
    <property type="entry name" value="Periplasmic binding protein-like II"/>
    <property type="match status" value="1"/>
</dbReference>
<evidence type="ECO:0000259" key="2">
    <source>
        <dbReference type="Pfam" id="PF04069"/>
    </source>
</evidence>
<proteinExistence type="predicted"/>
<dbReference type="InterPro" id="IPR007210">
    <property type="entry name" value="ABC_Gly_betaine_transp_sub-bd"/>
</dbReference>
<feature type="domain" description="ABC-type glycine betaine transport system substrate-binding" evidence="2">
    <location>
        <begin position="59"/>
        <end position="329"/>
    </location>
</feature>
<dbReference type="SUPFAM" id="SSF53850">
    <property type="entry name" value="Periplasmic binding protein-like II"/>
    <property type="match status" value="1"/>
</dbReference>
<reference evidence="3" key="2">
    <citation type="submission" date="2021-08" db="EMBL/GenBank/DDBJ databases">
        <authorList>
            <person name="Tani A."/>
            <person name="Ola A."/>
            <person name="Ogura Y."/>
            <person name="Katsura K."/>
            <person name="Hayashi T."/>
        </authorList>
    </citation>
    <scope>NUCLEOTIDE SEQUENCE</scope>
    <source>
        <strain evidence="3">DSM 17168</strain>
    </source>
</reference>
<sequence>MNSVSSRWFFRRDARRAAGGDVSPRVSRRGLVLGGLGLMVRPARGQDSGSQDPGGDATPVTVASKGDAEGTLLGQMILQTLQRLGLPTRDRLQLGPTRIVRAALLAGEIDAYPEYTGNVAFFSGTETDPLWKSAQAGYEAARRFDAPHGLVWLARARANNSWQIAVRGSLARAQGLATMADFARAARAGLIRLAASAEFVESPAALAAYEAAYGFHLPREGIVTLPGGDTAVTLRAAAQGISGVNAGMVYGTDGAIDALDVVVMADPQGAQIVYEPAPVFRQAVLARHPAIAPALDRIFSGLDLPTLRRLNARIAVEGETPDAVARAYLG</sequence>
<dbReference type="Pfam" id="PF04069">
    <property type="entry name" value="OpuAC"/>
    <property type="match status" value="1"/>
</dbReference>
<evidence type="ECO:0000313" key="3">
    <source>
        <dbReference type="EMBL" id="GJE00112.1"/>
    </source>
</evidence>
<protein>
    <submittedName>
        <fullName evidence="3">Glycine betaine-binding protein YehZ</fullName>
    </submittedName>
</protein>
<accession>A0ABQ4SAW1</accession>
<gene>
    <name evidence="3" type="primary">yehZ</name>
    <name evidence="3" type="ORF">GMJLKIPL_2030</name>
</gene>
<organism evidence="3 4">
    <name type="scientific">Methylobacterium isbiliense</name>
    <dbReference type="NCBI Taxonomy" id="315478"/>
    <lineage>
        <taxon>Bacteria</taxon>
        <taxon>Pseudomonadati</taxon>
        <taxon>Pseudomonadota</taxon>
        <taxon>Alphaproteobacteria</taxon>
        <taxon>Hyphomicrobiales</taxon>
        <taxon>Methylobacteriaceae</taxon>
        <taxon>Methylobacterium</taxon>
    </lineage>
</organism>
<feature type="region of interest" description="Disordered" evidence="1">
    <location>
        <begin position="42"/>
        <end position="63"/>
    </location>
</feature>
<name>A0ABQ4SAW1_9HYPH</name>